<accession>A0AC34Q217</accession>
<dbReference type="Proteomes" id="UP000887576">
    <property type="component" value="Unplaced"/>
</dbReference>
<evidence type="ECO:0000313" key="1">
    <source>
        <dbReference type="Proteomes" id="UP000887576"/>
    </source>
</evidence>
<reference evidence="2" key="1">
    <citation type="submission" date="2022-11" db="UniProtKB">
        <authorList>
            <consortium name="WormBaseParasite"/>
        </authorList>
    </citation>
    <scope>IDENTIFICATION</scope>
</reference>
<evidence type="ECO:0000313" key="2">
    <source>
        <dbReference type="WBParaSite" id="JU765_v2.g12180.t1"/>
    </source>
</evidence>
<proteinExistence type="predicted"/>
<protein>
    <submittedName>
        <fullName evidence="2">Uncharacterized protein</fullName>
    </submittedName>
</protein>
<name>A0AC34Q217_9BILA</name>
<sequence length="175" mass="20195">MDPVQDVHSSTDVPPHDHANSPEFLHVLHTSFRFPVTERDREVIFDLLRVQQLKFGDELTISHLKEAYFMAKGSELTKHMIDFYFDCYDLLQACKESFSDTFNVGRRNGVDILFVKKDFCPSSLTRRNWIVKDDGSWEMEPEPQFKIDLSMKCTKKVKGLKGYTSGGEGVYSDSE</sequence>
<organism evidence="1 2">
    <name type="scientific">Panagrolaimus sp. JU765</name>
    <dbReference type="NCBI Taxonomy" id="591449"/>
    <lineage>
        <taxon>Eukaryota</taxon>
        <taxon>Metazoa</taxon>
        <taxon>Ecdysozoa</taxon>
        <taxon>Nematoda</taxon>
        <taxon>Chromadorea</taxon>
        <taxon>Rhabditida</taxon>
        <taxon>Tylenchina</taxon>
        <taxon>Panagrolaimomorpha</taxon>
        <taxon>Panagrolaimoidea</taxon>
        <taxon>Panagrolaimidae</taxon>
        <taxon>Panagrolaimus</taxon>
    </lineage>
</organism>
<dbReference type="WBParaSite" id="JU765_v2.g12180.t1">
    <property type="protein sequence ID" value="JU765_v2.g12180.t1"/>
    <property type="gene ID" value="JU765_v2.g12180"/>
</dbReference>